<evidence type="ECO:0000313" key="3">
    <source>
        <dbReference type="Proteomes" id="UP000319979"/>
    </source>
</evidence>
<dbReference type="Proteomes" id="UP000319979">
    <property type="component" value="Unassembled WGS sequence"/>
</dbReference>
<dbReference type="EMBL" id="VIOS01000052">
    <property type="protein sequence ID" value="TQP12007.1"/>
    <property type="molecule type" value="Genomic_DNA"/>
</dbReference>
<dbReference type="SUPFAM" id="SSF49401">
    <property type="entry name" value="Bacterial adhesins"/>
    <property type="match status" value="1"/>
</dbReference>
<evidence type="ECO:0000313" key="2">
    <source>
        <dbReference type="EMBL" id="TQP12007.1"/>
    </source>
</evidence>
<gene>
    <name evidence="2" type="ORF">FLM02_13785</name>
</gene>
<keyword evidence="1" id="KW-0732">Signal</keyword>
<dbReference type="RefSeq" id="WP_142547186.1">
    <property type="nucleotide sequence ID" value="NZ_VIOI01000021.1"/>
</dbReference>
<organism evidence="2 3">
    <name type="scientific">Vibrio cholerae</name>
    <dbReference type="NCBI Taxonomy" id="666"/>
    <lineage>
        <taxon>Bacteria</taxon>
        <taxon>Pseudomonadati</taxon>
        <taxon>Pseudomonadota</taxon>
        <taxon>Gammaproteobacteria</taxon>
        <taxon>Vibrionales</taxon>
        <taxon>Vibrionaceae</taxon>
        <taxon>Vibrio</taxon>
    </lineage>
</organism>
<dbReference type="GO" id="GO:0007155">
    <property type="term" value="P:cell adhesion"/>
    <property type="evidence" value="ECO:0007669"/>
    <property type="project" value="InterPro"/>
</dbReference>
<comment type="caution">
    <text evidence="2">The sequence shown here is derived from an EMBL/GenBank/DDBJ whole genome shotgun (WGS) entry which is preliminary data.</text>
</comment>
<evidence type="ECO:0000256" key="1">
    <source>
        <dbReference type="SAM" id="SignalP"/>
    </source>
</evidence>
<accession>A0A544GTX2</accession>
<protein>
    <recommendedName>
        <fullName evidence="4">Type 1 fimbrial protein</fullName>
    </recommendedName>
</protein>
<dbReference type="InterPro" id="IPR008966">
    <property type="entry name" value="Adhesion_dom_sf"/>
</dbReference>
<dbReference type="AlphaFoldDB" id="A0A544GTX2"/>
<dbReference type="GO" id="GO:0009289">
    <property type="term" value="C:pilus"/>
    <property type="evidence" value="ECO:0007669"/>
    <property type="project" value="InterPro"/>
</dbReference>
<feature type="chain" id="PRO_5021763459" description="Type 1 fimbrial protein" evidence="1">
    <location>
        <begin position="27"/>
        <end position="193"/>
    </location>
</feature>
<dbReference type="Gene3D" id="2.60.40.1090">
    <property type="entry name" value="Fimbrial-type adhesion domain"/>
    <property type="match status" value="1"/>
</dbReference>
<sequence>MNNKIKFIALSALASAMTFTSVASQAAVNGSVEVKFQSSITSASCEIGVINEDGSENLSNTIILPSLTTTEVGTTNGIVGEAVLFSVGPKNPDDCYTAISTAPAVSKYDVVAAGDQVVADVLRNTYATGPQDMGVKLTLADGSSILNAPLIGKLVANADETIIDFKSQLFHVGTNSTTEGLIGSVATITTAYY</sequence>
<dbReference type="InterPro" id="IPR036937">
    <property type="entry name" value="Adhesion_dom_fimbrial_sf"/>
</dbReference>
<proteinExistence type="predicted"/>
<reference evidence="2 3" key="1">
    <citation type="submission" date="2019-07" db="EMBL/GenBank/DDBJ databases">
        <title>Phenotypic and genotypic antimicrobial resistance traits of Vibrio cholerae non-O1/non-O139 isolated from a large Austrian lake frequently associated with cases of infection.</title>
        <authorList>
            <person name="Lepuschitz S."/>
            <person name="Baron S."/>
            <person name="Larvor E."/>
            <person name="Granier S."/>
            <person name="Pretzer C."/>
            <person name="Mach R.L."/>
            <person name="Farnleitner A.H."/>
            <person name="Ruppitsch W."/>
            <person name="Pleininger S."/>
            <person name="Indra A."/>
            <person name="Kirschner A.K.T."/>
        </authorList>
    </citation>
    <scope>NUCLEOTIDE SEQUENCE [LARGE SCALE GENOMIC DNA]</scope>
    <source>
        <strain evidence="2 3">A12JL36W90</strain>
    </source>
</reference>
<evidence type="ECO:0008006" key="4">
    <source>
        <dbReference type="Google" id="ProtNLM"/>
    </source>
</evidence>
<feature type="signal peptide" evidence="1">
    <location>
        <begin position="1"/>
        <end position="26"/>
    </location>
</feature>
<name>A0A544GTX2_VIBCL</name>